<proteinExistence type="predicted"/>
<gene>
    <name evidence="1" type="ORF">Tco_1040912</name>
</gene>
<comment type="caution">
    <text evidence="1">The sequence shown here is derived from an EMBL/GenBank/DDBJ whole genome shotgun (WGS) entry which is preliminary data.</text>
</comment>
<keyword evidence="2" id="KW-1185">Reference proteome</keyword>
<reference evidence="1" key="2">
    <citation type="submission" date="2022-01" db="EMBL/GenBank/DDBJ databases">
        <authorList>
            <person name="Yamashiro T."/>
            <person name="Shiraishi A."/>
            <person name="Satake H."/>
            <person name="Nakayama K."/>
        </authorList>
    </citation>
    <scope>NUCLEOTIDE SEQUENCE</scope>
</reference>
<name>A0ABQ5GGV9_9ASTR</name>
<dbReference type="Proteomes" id="UP001151760">
    <property type="component" value="Unassembled WGS sequence"/>
</dbReference>
<organism evidence="1 2">
    <name type="scientific">Tanacetum coccineum</name>
    <dbReference type="NCBI Taxonomy" id="301880"/>
    <lineage>
        <taxon>Eukaryota</taxon>
        <taxon>Viridiplantae</taxon>
        <taxon>Streptophyta</taxon>
        <taxon>Embryophyta</taxon>
        <taxon>Tracheophyta</taxon>
        <taxon>Spermatophyta</taxon>
        <taxon>Magnoliopsida</taxon>
        <taxon>eudicotyledons</taxon>
        <taxon>Gunneridae</taxon>
        <taxon>Pentapetalae</taxon>
        <taxon>asterids</taxon>
        <taxon>campanulids</taxon>
        <taxon>Asterales</taxon>
        <taxon>Asteraceae</taxon>
        <taxon>Asteroideae</taxon>
        <taxon>Anthemideae</taxon>
        <taxon>Anthemidinae</taxon>
        <taxon>Tanacetum</taxon>
    </lineage>
</organism>
<dbReference type="EMBL" id="BQNB010018419">
    <property type="protein sequence ID" value="GJT74187.1"/>
    <property type="molecule type" value="Genomic_DNA"/>
</dbReference>
<accession>A0ABQ5GGV9</accession>
<reference evidence="1" key="1">
    <citation type="journal article" date="2022" name="Int. J. Mol. Sci.">
        <title>Draft Genome of Tanacetum Coccineum: Genomic Comparison of Closely Related Tanacetum-Family Plants.</title>
        <authorList>
            <person name="Yamashiro T."/>
            <person name="Shiraishi A."/>
            <person name="Nakayama K."/>
            <person name="Satake H."/>
        </authorList>
    </citation>
    <scope>NUCLEOTIDE SEQUENCE</scope>
</reference>
<evidence type="ECO:0000313" key="2">
    <source>
        <dbReference type="Proteomes" id="UP001151760"/>
    </source>
</evidence>
<protein>
    <submittedName>
        <fullName evidence="1">Uncharacterized protein</fullName>
    </submittedName>
</protein>
<evidence type="ECO:0000313" key="1">
    <source>
        <dbReference type="EMBL" id="GJT74187.1"/>
    </source>
</evidence>
<sequence length="129" mass="15146">MEGGKYFERKILIYRRREDGIPWIGIIPLRLADASMEFMGNEINEGRHRRPHFASYVAPKFVALIEIGAIGPPHPSIDDWHNSSIDQGACPLGIHHRRWTIIIRRMGPRRRRSHVIMRNAHNFFEVEKR</sequence>